<dbReference type="PROSITE" id="PS50110">
    <property type="entry name" value="RESPONSE_REGULATORY"/>
    <property type="match status" value="1"/>
</dbReference>
<accession>M0DQZ0</accession>
<dbReference type="PATRIC" id="fig|1227484.4.peg.2860"/>
<evidence type="ECO:0000256" key="1">
    <source>
        <dbReference type="ARBA" id="ARBA00022553"/>
    </source>
</evidence>
<dbReference type="SUPFAM" id="SSF52172">
    <property type="entry name" value="CheY-like"/>
    <property type="match status" value="1"/>
</dbReference>
<evidence type="ECO:0000313" key="5">
    <source>
        <dbReference type="EMBL" id="ELZ36544.1"/>
    </source>
</evidence>
<protein>
    <submittedName>
        <fullName evidence="5">HoxA-like transcriptional regulator</fullName>
    </submittedName>
</protein>
<dbReference type="PANTHER" id="PTHR44591:SF3">
    <property type="entry name" value="RESPONSE REGULATORY DOMAIN-CONTAINING PROTEIN"/>
    <property type="match status" value="1"/>
</dbReference>
<dbReference type="OrthoDB" id="86314at2157"/>
<dbReference type="SMART" id="SM00448">
    <property type="entry name" value="REC"/>
    <property type="match status" value="1"/>
</dbReference>
<name>M0DQZ0_9EURY</name>
<gene>
    <name evidence="5" type="ORF">C471_14535</name>
</gene>
<evidence type="ECO:0000256" key="3">
    <source>
        <dbReference type="SAM" id="Coils"/>
    </source>
</evidence>
<comment type="caution">
    <text evidence="5">The sequence shown here is derived from an EMBL/GenBank/DDBJ whole genome shotgun (WGS) entry which is preliminary data.</text>
</comment>
<evidence type="ECO:0000259" key="4">
    <source>
        <dbReference type="PROSITE" id="PS50110"/>
    </source>
</evidence>
<feature type="domain" description="Response regulatory" evidence="4">
    <location>
        <begin position="1"/>
        <end position="107"/>
    </location>
</feature>
<dbReference type="STRING" id="1227484.C471_14535"/>
<dbReference type="Proteomes" id="UP000011514">
    <property type="component" value="Unassembled WGS sequence"/>
</dbReference>
<dbReference type="AlphaFoldDB" id="M0DQZ0"/>
<dbReference type="Pfam" id="PF08663">
    <property type="entry name" value="HalX"/>
    <property type="match status" value="1"/>
</dbReference>
<keyword evidence="1 2" id="KW-0597">Phosphoprotein</keyword>
<dbReference type="eggNOG" id="arCOG02599">
    <property type="taxonomic scope" value="Archaea"/>
</dbReference>
<keyword evidence="3" id="KW-0175">Coiled coil</keyword>
<dbReference type="InterPro" id="IPR011006">
    <property type="entry name" value="CheY-like_superfamily"/>
</dbReference>
<dbReference type="PANTHER" id="PTHR44591">
    <property type="entry name" value="STRESS RESPONSE REGULATOR PROTEIN 1"/>
    <property type="match status" value="1"/>
</dbReference>
<organism evidence="5 6">
    <name type="scientific">Halorubrum saccharovorum DSM 1137</name>
    <dbReference type="NCBI Taxonomy" id="1227484"/>
    <lineage>
        <taxon>Archaea</taxon>
        <taxon>Methanobacteriati</taxon>
        <taxon>Methanobacteriota</taxon>
        <taxon>Stenosarchaea group</taxon>
        <taxon>Halobacteria</taxon>
        <taxon>Halobacteriales</taxon>
        <taxon>Haloferacaceae</taxon>
        <taxon>Halorubrum</taxon>
    </lineage>
</organism>
<dbReference type="Pfam" id="PF00072">
    <property type="entry name" value="Response_reg"/>
    <property type="match status" value="1"/>
</dbReference>
<dbReference type="RefSeq" id="WP_004050193.1">
    <property type="nucleotide sequence ID" value="NZ_AOJE01000069.1"/>
</dbReference>
<dbReference type="InterPro" id="IPR050595">
    <property type="entry name" value="Bact_response_regulator"/>
</dbReference>
<keyword evidence="6" id="KW-1185">Reference proteome</keyword>
<feature type="coiled-coil region" evidence="3">
    <location>
        <begin position="138"/>
        <end position="168"/>
    </location>
</feature>
<reference evidence="5 6" key="1">
    <citation type="journal article" date="2014" name="PLoS Genet.">
        <title>Phylogenetically driven sequencing of extremely halophilic archaea reveals strategies for static and dynamic osmo-response.</title>
        <authorList>
            <person name="Becker E.A."/>
            <person name="Seitzer P.M."/>
            <person name="Tritt A."/>
            <person name="Larsen D."/>
            <person name="Krusor M."/>
            <person name="Yao A.I."/>
            <person name="Wu D."/>
            <person name="Madern D."/>
            <person name="Eisen J.A."/>
            <person name="Darling A.E."/>
            <person name="Facciotti M.T."/>
        </authorList>
    </citation>
    <scope>NUCLEOTIDE SEQUENCE [LARGE SCALE GENOMIC DNA]</scope>
    <source>
        <strain evidence="5 6">DSM 1137</strain>
    </source>
</reference>
<dbReference type="Gene3D" id="3.40.50.2300">
    <property type="match status" value="1"/>
</dbReference>
<feature type="modified residue" description="4-aspartylphosphate" evidence="2">
    <location>
        <position position="45"/>
    </location>
</feature>
<proteinExistence type="predicted"/>
<dbReference type="InterPro" id="IPR013971">
    <property type="entry name" value="HalX_domain"/>
</dbReference>
<evidence type="ECO:0000313" key="6">
    <source>
        <dbReference type="Proteomes" id="UP000011514"/>
    </source>
</evidence>
<dbReference type="GO" id="GO:0000160">
    <property type="term" value="P:phosphorelay signal transduction system"/>
    <property type="evidence" value="ECO:0007669"/>
    <property type="project" value="InterPro"/>
</dbReference>
<dbReference type="InterPro" id="IPR001789">
    <property type="entry name" value="Sig_transdc_resp-reg_receiver"/>
</dbReference>
<evidence type="ECO:0000256" key="2">
    <source>
        <dbReference type="PROSITE-ProRule" id="PRU00169"/>
    </source>
</evidence>
<dbReference type="EMBL" id="AOJE01000069">
    <property type="protein sequence ID" value="ELZ36544.1"/>
    <property type="molecule type" value="Genomic_DNA"/>
</dbReference>
<sequence length="173" mass="19804">MVEDDRELADTYSVWLEPEYEVRTAYSGSDGLTWYDSSVDIVLLDRQIPDLSGMTVIQNMEKRDVNDQKAMLTGLEPGSDLAELPCDEYLRKPVTKSQLRDAVDELRVRSDLDDELQRHFTLTSKIAALKNNDATDTADTVDALRREAEQTRARIEDQMSDLDEVRKAYKILE</sequence>